<feature type="signal peptide" evidence="7">
    <location>
        <begin position="1"/>
        <end position="25"/>
    </location>
</feature>
<dbReference type="Pfam" id="PF06629">
    <property type="entry name" value="MipA"/>
    <property type="match status" value="1"/>
</dbReference>
<evidence type="ECO:0000313" key="8">
    <source>
        <dbReference type="EMBL" id="MBV7266154.1"/>
    </source>
</evidence>
<organism evidence="8 9">
    <name type="scientific">Erythrobacter ani</name>
    <dbReference type="NCBI Taxonomy" id="2827235"/>
    <lineage>
        <taxon>Bacteria</taxon>
        <taxon>Pseudomonadati</taxon>
        <taxon>Pseudomonadota</taxon>
        <taxon>Alphaproteobacteria</taxon>
        <taxon>Sphingomonadales</taxon>
        <taxon>Erythrobacteraceae</taxon>
        <taxon>Erythrobacter/Porphyrobacter group</taxon>
        <taxon>Erythrobacter</taxon>
    </lineage>
</organism>
<dbReference type="PANTHER" id="PTHR38776:SF1">
    <property type="entry name" value="MLTA-INTERACTING PROTEIN-RELATED"/>
    <property type="match status" value="1"/>
</dbReference>
<evidence type="ECO:0000256" key="5">
    <source>
        <dbReference type="ARBA" id="ARBA00023237"/>
    </source>
</evidence>
<keyword evidence="5" id="KW-0998">Cell outer membrane</keyword>
<sequence length="331" mass="34224">MSSPRFLAPIVPFALCLAIAVPAAAKTATLEDNEFDLSVTDGEAEAVPAQSEASQPEGRVQTAGRQGPPGGFPGGKPVFDETWATVGIGAGLVPSYSGSDNYIVFPLPLIVGRVGGIGVSPNGPGFALDFLSEAPSGAPPETSFSFGPAFRFRNDRDGDIEDPVVELTEDLETAIEVGAQGGVSFPGVFKRGDRVSLSTQVRWDILGAHNGMLIEPSVGYFTPIGRGMALQLSGNLSFVDDDFADYYYTVTPQQSADSGLPLFTADGGLNSVGALAILTVDLDGNVLNGGFNIYGIGGYSRLVGDAADTPFTSIQGSANQLIGGIGIGYTF</sequence>
<dbReference type="EMBL" id="JAGSPB010000002">
    <property type="protein sequence ID" value="MBV7266154.1"/>
    <property type="molecule type" value="Genomic_DNA"/>
</dbReference>
<dbReference type="RefSeq" id="WP_218316783.1">
    <property type="nucleotide sequence ID" value="NZ_JAGSPB010000002.1"/>
</dbReference>
<evidence type="ECO:0000313" key="9">
    <source>
        <dbReference type="Proteomes" id="UP000699975"/>
    </source>
</evidence>
<evidence type="ECO:0000256" key="4">
    <source>
        <dbReference type="ARBA" id="ARBA00023136"/>
    </source>
</evidence>
<feature type="region of interest" description="Disordered" evidence="6">
    <location>
        <begin position="45"/>
        <end position="76"/>
    </location>
</feature>
<keyword evidence="9" id="KW-1185">Reference proteome</keyword>
<protein>
    <submittedName>
        <fullName evidence="8">MipA/OmpV family protein</fullName>
    </submittedName>
</protein>
<keyword evidence="3 7" id="KW-0732">Signal</keyword>
<evidence type="ECO:0000256" key="2">
    <source>
        <dbReference type="ARBA" id="ARBA00005722"/>
    </source>
</evidence>
<evidence type="ECO:0000256" key="3">
    <source>
        <dbReference type="ARBA" id="ARBA00022729"/>
    </source>
</evidence>
<proteinExistence type="inferred from homology"/>
<comment type="subcellular location">
    <subcellularLocation>
        <location evidence="1">Cell outer membrane</location>
    </subcellularLocation>
</comment>
<reference evidence="8 9" key="1">
    <citation type="submission" date="2021-04" db="EMBL/GenBank/DDBJ databases">
        <authorList>
            <person name="Pira H."/>
            <person name="Risdian C."/>
            <person name="Wink J."/>
        </authorList>
    </citation>
    <scope>NUCLEOTIDE SEQUENCE [LARGE SCALE GENOMIC DNA]</scope>
    <source>
        <strain evidence="8 9">WH131</strain>
    </source>
</reference>
<feature type="chain" id="PRO_5046818492" evidence="7">
    <location>
        <begin position="26"/>
        <end position="331"/>
    </location>
</feature>
<keyword evidence="4" id="KW-0472">Membrane</keyword>
<name>A0ABS6SNC8_9SPHN</name>
<evidence type="ECO:0000256" key="7">
    <source>
        <dbReference type="SAM" id="SignalP"/>
    </source>
</evidence>
<gene>
    <name evidence="8" type="ORF">KCG45_08190</name>
</gene>
<dbReference type="Proteomes" id="UP000699975">
    <property type="component" value="Unassembled WGS sequence"/>
</dbReference>
<evidence type="ECO:0000256" key="1">
    <source>
        <dbReference type="ARBA" id="ARBA00004442"/>
    </source>
</evidence>
<accession>A0ABS6SNC8</accession>
<comment type="caution">
    <text evidence="8">The sequence shown here is derived from an EMBL/GenBank/DDBJ whole genome shotgun (WGS) entry which is preliminary data.</text>
</comment>
<comment type="similarity">
    <text evidence="2">Belongs to the MipA/OmpV family.</text>
</comment>
<dbReference type="InterPro" id="IPR010583">
    <property type="entry name" value="MipA"/>
</dbReference>
<evidence type="ECO:0000256" key="6">
    <source>
        <dbReference type="SAM" id="MobiDB-lite"/>
    </source>
</evidence>
<dbReference type="PANTHER" id="PTHR38776">
    <property type="entry name" value="MLTA-INTERACTING PROTEIN-RELATED"/>
    <property type="match status" value="1"/>
</dbReference>